<evidence type="ECO:0000313" key="2">
    <source>
        <dbReference type="Proteomes" id="UP000789702"/>
    </source>
</evidence>
<dbReference type="EMBL" id="CAJVPU010047365">
    <property type="protein sequence ID" value="CAG8753515.1"/>
    <property type="molecule type" value="Genomic_DNA"/>
</dbReference>
<keyword evidence="2" id="KW-1185">Reference proteome</keyword>
<organism evidence="1 2">
    <name type="scientific">Dentiscutata heterogama</name>
    <dbReference type="NCBI Taxonomy" id="1316150"/>
    <lineage>
        <taxon>Eukaryota</taxon>
        <taxon>Fungi</taxon>
        <taxon>Fungi incertae sedis</taxon>
        <taxon>Mucoromycota</taxon>
        <taxon>Glomeromycotina</taxon>
        <taxon>Glomeromycetes</taxon>
        <taxon>Diversisporales</taxon>
        <taxon>Gigasporaceae</taxon>
        <taxon>Dentiscutata</taxon>
    </lineage>
</organism>
<feature type="non-terminal residue" evidence="1">
    <location>
        <position position="164"/>
    </location>
</feature>
<gene>
    <name evidence="1" type="ORF">DHETER_LOCUS14795</name>
</gene>
<sequence>GDDNNEESNKGDDEANMKGDNESSKESNDEANKEGDKKDDENGNKGDKEGNKEDNNEDSNKDNKEGNKEDDNEDSNKDDKDKEDDEGDEASITQDSNFDKIEINPAKKIAILKNNRGEIVLEPINPIKIRKAVISTKLPNFEREILTGNKLKVSKQYHELLAFE</sequence>
<dbReference type="Proteomes" id="UP000789702">
    <property type="component" value="Unassembled WGS sequence"/>
</dbReference>
<name>A0ACA9QHY5_9GLOM</name>
<reference evidence="1" key="1">
    <citation type="submission" date="2021-06" db="EMBL/GenBank/DDBJ databases">
        <authorList>
            <person name="Kallberg Y."/>
            <person name="Tangrot J."/>
            <person name="Rosling A."/>
        </authorList>
    </citation>
    <scope>NUCLEOTIDE SEQUENCE</scope>
    <source>
        <strain evidence="1">IL203A</strain>
    </source>
</reference>
<evidence type="ECO:0000313" key="1">
    <source>
        <dbReference type="EMBL" id="CAG8753515.1"/>
    </source>
</evidence>
<feature type="non-terminal residue" evidence="1">
    <location>
        <position position="1"/>
    </location>
</feature>
<proteinExistence type="predicted"/>
<accession>A0ACA9QHY5</accession>
<comment type="caution">
    <text evidence="1">The sequence shown here is derived from an EMBL/GenBank/DDBJ whole genome shotgun (WGS) entry which is preliminary data.</text>
</comment>
<protein>
    <submittedName>
        <fullName evidence="1">16033_t:CDS:1</fullName>
    </submittedName>
</protein>